<keyword evidence="2" id="KW-1185">Reference proteome</keyword>
<protein>
    <submittedName>
        <fullName evidence="1">Uncharacterized protein</fullName>
    </submittedName>
</protein>
<sequence length="55" mass="6411">MEMTLPQPQKATEAFYTKDEQALLYKLEHGLVETISHEQVMENLRHRLGLGENEI</sequence>
<proteinExistence type="predicted"/>
<organism evidence="1 2">
    <name type="scientific">[Pasteurella] mairii</name>
    <dbReference type="NCBI Taxonomy" id="757"/>
    <lineage>
        <taxon>Bacteria</taxon>
        <taxon>Pseudomonadati</taxon>
        <taxon>Pseudomonadota</taxon>
        <taxon>Gammaproteobacteria</taxon>
        <taxon>Pasteurellales</taxon>
        <taxon>Pasteurellaceae</taxon>
    </lineage>
</organism>
<reference evidence="1 2" key="1">
    <citation type="submission" date="2018-06" db="EMBL/GenBank/DDBJ databases">
        <authorList>
            <consortium name="Pathogen Informatics"/>
            <person name="Doyle S."/>
        </authorList>
    </citation>
    <scope>NUCLEOTIDE SEQUENCE [LARGE SCALE GENOMIC DNA]</scope>
    <source>
        <strain evidence="1 2">NCTC10699</strain>
    </source>
</reference>
<accession>A0A379B5I3</accession>
<evidence type="ECO:0000313" key="2">
    <source>
        <dbReference type="Proteomes" id="UP000254280"/>
    </source>
</evidence>
<gene>
    <name evidence="1" type="ORF">NCTC10699_01162</name>
</gene>
<dbReference type="EMBL" id="UGSS01000002">
    <property type="protein sequence ID" value="SUB33538.1"/>
    <property type="molecule type" value="Genomic_DNA"/>
</dbReference>
<dbReference type="Proteomes" id="UP000254280">
    <property type="component" value="Unassembled WGS sequence"/>
</dbReference>
<evidence type="ECO:0000313" key="1">
    <source>
        <dbReference type="EMBL" id="SUB33538.1"/>
    </source>
</evidence>
<dbReference type="AlphaFoldDB" id="A0A379B5I3"/>
<name>A0A379B5I3_9PAST</name>